<accession>A0ACC1PGN2</accession>
<comment type="caution">
    <text evidence="1">The sequence shown here is derived from an EMBL/GenBank/DDBJ whole genome shotgun (WGS) entry which is preliminary data.</text>
</comment>
<keyword evidence="2" id="KW-1185">Reference proteome</keyword>
<dbReference type="Proteomes" id="UP001143856">
    <property type="component" value="Unassembled WGS sequence"/>
</dbReference>
<evidence type="ECO:0000313" key="2">
    <source>
        <dbReference type="Proteomes" id="UP001143856"/>
    </source>
</evidence>
<sequence length="371" mass="41236">MMFKGVSYRYGSDWDSAAPTTSRRESIKRIVDRSKGLLKVIWHENYCPFEGVVACGCDGHIKPIHRSLKEFILKQVVPSTPSAVVGSCDLAARYCAASLSILKISTVGNFTIQSVSAEAIRCAYTAMFTRSENEDNVLRILDELEGTCSALLEALGYSEPCMSLESNNFVYDCLPTEQLPTEEQRFWYASNASVSRSEKISAKIRVRAMALCSKYDLARREDPQRTTHQWTHCLGEPKIESPTFYRGDGQRSDSFIRYCGQGYPTSLNKIGRHATMDTGGTGLLTGLGNNTETQPAQVRGDQLNTTLPPLKTDAVCKGNSDDSDNMLWESFSSTDLSLNEAHPLMALKDGITEAVYRGFLEYRKKYTGGNR</sequence>
<evidence type="ECO:0000313" key="1">
    <source>
        <dbReference type="EMBL" id="KAJ2991271.1"/>
    </source>
</evidence>
<gene>
    <name evidence="1" type="ORF">NUW58_g2570</name>
</gene>
<name>A0ACC1PGN2_9PEZI</name>
<reference evidence="1" key="1">
    <citation type="submission" date="2022-10" db="EMBL/GenBank/DDBJ databases">
        <title>Genome Sequence of Xylaria curta.</title>
        <authorList>
            <person name="Buettner E."/>
        </authorList>
    </citation>
    <scope>NUCLEOTIDE SEQUENCE</scope>
    <source>
        <strain evidence="1">Babe10</strain>
    </source>
</reference>
<organism evidence="1 2">
    <name type="scientific">Xylaria curta</name>
    <dbReference type="NCBI Taxonomy" id="42375"/>
    <lineage>
        <taxon>Eukaryota</taxon>
        <taxon>Fungi</taxon>
        <taxon>Dikarya</taxon>
        <taxon>Ascomycota</taxon>
        <taxon>Pezizomycotina</taxon>
        <taxon>Sordariomycetes</taxon>
        <taxon>Xylariomycetidae</taxon>
        <taxon>Xylariales</taxon>
        <taxon>Xylariaceae</taxon>
        <taxon>Xylaria</taxon>
    </lineage>
</organism>
<protein>
    <submittedName>
        <fullName evidence="1">Uncharacterized protein</fullName>
    </submittedName>
</protein>
<proteinExistence type="predicted"/>
<dbReference type="EMBL" id="JAPDGR010000343">
    <property type="protein sequence ID" value="KAJ2991271.1"/>
    <property type="molecule type" value="Genomic_DNA"/>
</dbReference>